<sequence length="178" mass="19803">MTWLNRLQRRSPRNQNSAPMPATVTSTMRDCDVGQYGRLLPIGDVGISKAFDALYGISCYRGCARRSACSANALSRFVALRPDSWIAIDSEPNRKIIKIAFAVSLVIAEAPNARWSGVERDRSVVALDQQGDVRFLELSAPAIISVPKAHEMFLAEPPLVSLFLLELLIFRRFQIVAR</sequence>
<protein>
    <submittedName>
        <fullName evidence="2">Uncharacterized protein</fullName>
    </submittedName>
</protein>
<gene>
    <name evidence="2" type="ORF">HU230_30595</name>
</gene>
<proteinExistence type="predicted"/>
<dbReference type="EMBL" id="JABWSX010000001">
    <property type="protein sequence ID" value="NVL10065.1"/>
    <property type="molecule type" value="Genomic_DNA"/>
</dbReference>
<evidence type="ECO:0000256" key="1">
    <source>
        <dbReference type="SAM" id="MobiDB-lite"/>
    </source>
</evidence>
<accession>A0A974AGU0</accession>
<organism evidence="2">
    <name type="scientific">Bradyrhizobium quebecense</name>
    <dbReference type="NCBI Taxonomy" id="2748629"/>
    <lineage>
        <taxon>Bacteria</taxon>
        <taxon>Pseudomonadati</taxon>
        <taxon>Pseudomonadota</taxon>
        <taxon>Alphaproteobacteria</taxon>
        <taxon>Hyphomicrobiales</taxon>
        <taxon>Nitrobacteraceae</taxon>
        <taxon>Bradyrhizobium</taxon>
    </lineage>
</organism>
<dbReference type="AlphaFoldDB" id="A0A974AGU0"/>
<name>A0A974AGU0_9BRAD</name>
<reference evidence="2" key="1">
    <citation type="submission" date="2020-06" db="EMBL/GenBank/DDBJ databases">
        <title>Whole Genome Sequence of Bradyrhizobium sp. Strain 66S1MB.</title>
        <authorList>
            <person name="Bromfield E."/>
            <person name="Cloutier S."/>
        </authorList>
    </citation>
    <scope>NUCLEOTIDE SEQUENCE</scope>
    <source>
        <strain evidence="2">66S1MB</strain>
    </source>
</reference>
<feature type="compositionally biased region" description="Polar residues" evidence="1">
    <location>
        <begin position="13"/>
        <end position="24"/>
    </location>
</feature>
<evidence type="ECO:0000313" key="2">
    <source>
        <dbReference type="EMBL" id="NVL10065.1"/>
    </source>
</evidence>
<comment type="caution">
    <text evidence="2">The sequence shown here is derived from an EMBL/GenBank/DDBJ whole genome shotgun (WGS) entry which is preliminary data.</text>
</comment>
<feature type="region of interest" description="Disordered" evidence="1">
    <location>
        <begin position="1"/>
        <end position="24"/>
    </location>
</feature>
<dbReference type="RefSeq" id="WP_176533388.1">
    <property type="nucleotide sequence ID" value="NZ_CP088022.1"/>
</dbReference>